<protein>
    <submittedName>
        <fullName evidence="1">Late embryogenesis abundant protein Lea14-A</fullName>
    </submittedName>
</protein>
<dbReference type="AlphaFoldDB" id="A0A291NVZ7"/>
<organism evidence="1">
    <name type="scientific">Carex duriuscula subsp. rigescens</name>
    <dbReference type="NCBI Taxonomy" id="1940840"/>
    <lineage>
        <taxon>Eukaryota</taxon>
        <taxon>Viridiplantae</taxon>
        <taxon>Streptophyta</taxon>
        <taxon>Embryophyta</taxon>
        <taxon>Tracheophyta</taxon>
        <taxon>Spermatophyta</taxon>
        <taxon>Magnoliopsida</taxon>
        <taxon>Liliopsida</taxon>
        <taxon>Poales</taxon>
        <taxon>Cyperaceae</taxon>
        <taxon>Cyperoideae</taxon>
        <taxon>Cariceae</taxon>
        <taxon>Carex</taxon>
        <taxon>Carex subgen. Vignea</taxon>
    </lineage>
</organism>
<name>A0A291NVZ7_9POAL</name>
<accession>A0A291NVZ7</accession>
<dbReference type="EMBL" id="MF782869">
    <property type="protein sequence ID" value="ATJ04335.1"/>
    <property type="molecule type" value="mRNA"/>
</dbReference>
<reference evidence="1" key="1">
    <citation type="submission" date="2017-08" db="EMBL/GenBank/DDBJ databases">
        <title>Selection and validation of reference genes for target gene analysis with quantitative RT-PCR in leaves and roots of Carex rigescens under four different abiotic stresses.</title>
        <authorList>
            <person name="Zhang K."/>
            <person name="Li M."/>
            <person name="Yang Q."/>
            <person name="Sun Y."/>
        </authorList>
    </citation>
    <scope>NUCLEOTIDE SEQUENCE</scope>
</reference>
<proteinExistence type="evidence at transcript level"/>
<sequence length="45" mass="4932">MPSPFNDPGSGIVPDAISLPALFRVNDISQIGMEWLYGLRISRSL</sequence>
<evidence type="ECO:0000313" key="1">
    <source>
        <dbReference type="EMBL" id="ATJ04335.1"/>
    </source>
</evidence>